<comment type="caution">
    <text evidence="15">The sequence shown here is derived from an EMBL/GenBank/DDBJ whole genome shotgun (WGS) entry which is preliminary data.</text>
</comment>
<keyword evidence="13" id="KW-1133">Transmembrane helix</keyword>
<keyword evidence="7 15" id="KW-0418">Kinase</keyword>
<evidence type="ECO:0000256" key="11">
    <source>
        <dbReference type="SAM" id="Coils"/>
    </source>
</evidence>
<dbReference type="Gene3D" id="2.130.10.10">
    <property type="entry name" value="YVTN repeat-like/Quinoprotein amine dehydrogenase"/>
    <property type="match status" value="6"/>
</dbReference>
<keyword evidence="11" id="KW-0175">Coiled coil</keyword>
<keyword evidence="2" id="KW-0723">Serine/threonine-protein kinase</keyword>
<dbReference type="InterPro" id="IPR050505">
    <property type="entry name" value="WDR55/POC1"/>
</dbReference>
<evidence type="ECO:0000256" key="2">
    <source>
        <dbReference type="ARBA" id="ARBA00022527"/>
    </source>
</evidence>
<feature type="repeat" description="WD" evidence="9">
    <location>
        <begin position="856"/>
        <end position="887"/>
    </location>
</feature>
<dbReference type="CDD" id="cd00200">
    <property type="entry name" value="WD40"/>
    <property type="match status" value="2"/>
</dbReference>
<dbReference type="InterPro" id="IPR008271">
    <property type="entry name" value="Ser/Thr_kinase_AS"/>
</dbReference>
<name>A0A5M6DAV5_9BACT</name>
<dbReference type="PANTHER" id="PTHR44019">
    <property type="entry name" value="WD REPEAT-CONTAINING PROTEIN 55"/>
    <property type="match status" value="1"/>
</dbReference>
<sequence>MSPEERESNEALESLIARYIEAEKSGRGLDRDALIEDNPDLADSLRNFFSNHDRMKAAADLESSGLPPGARGLDDPTLPSTAKTQDDVTIPPKARQGDASVGDKVHYFGDYELLEEIGRGGMGVVFKARQINLNRIVALKMILSGEFAGEEDIKRFHTEAEAAAQLDHPGIVPIFEIGEHQGQHYFSMGFIEGESLAQKVADGPLPPIEAAEIVKKVSEAMSYAHECGVIHRDLKPANILVDRNDQPKVTDFGLAKKTAADSNLTGTGQILGTPAYMPPEQASGKPDVGTLADVYSLGAITYCLLTGRPPFQAATPIDTLLQVLNKEPIAPRQLNPAVPIDLETICLKCLNKESKKRFSSPRELSDEFQRYLRGEPIQSRPIGQVERSWRWCQRNPTTAALLVLSAFFLLSGTAFSAYFALASKRDAALALNAKSLAEQNAAAALTAKSFAEKEKLRADQEAAEALAARARADRQKDLAREQEEKAGWRLYANQIASAQHEWDANNVVGAKQQLTECRWDLRGWEHDYLYTQFSQENKVIAATDPVPGARITTSIAYSPDGRRIASGNNNGSIQVCDARTGRQQRLLSGDHGGRISSIAFGSDGTRIVSGSSGGKTSLVVWDATTGKQIHALGDSSVPKGRVGSANGSVRAVTFGPDEKEVMSCYYDGTLKTWDLATGKQIKTLARRPRGARRAAISPNGRWFVTSSTSDLALWDSQRGQLRQRLETQDSTIVSIAFSPNGQRFVSSSAGKLKTWDADSGRLLDVIRVDTRINCVAFSPDGKRLAGAGEDGTVTIWDAFTGRRLTVLRGHVAAVQTVAFSPDGRKLASGGYGRGIVIWDIAGEQSRESVNRHGRPLAISPDGKRMVSGSREKRLIVWDPETGEEKKTVPGHRRDVDNAAFSVDGKLLASGSWHYYSFEEKNSVPGELKIQDLESGKEVFTVSLAKPLDSVKCVAFSPNGNRIAVGLNQSCKIWNFATRELAQELDGGARCLAFSPDGTLLATGSDRHGSKVAKIWDAETGQELIALDGIDHAILSINFSPDGKRVVASGGDWDPDRPSAELAIWDAFSGHRLVSLKGHSEAVRDAAFSPDGGQIVSVGDGLRIWDATTGQQTMSLPTIGGSQVAFSPDGKRIICGATILNASKRQMNAGLAAKINRDVWKRVSVANGRSLSERELVRFADVCQQFPESAYFRSLGAARYRAEQYELAIEAVERPLKQQSGLQSLVKRSDVDPAALALLAMSNYQLGNVREANGLYQQLIVSMKHEEFSDDDELKRFFSELSALFDRPENETD</sequence>
<dbReference type="SUPFAM" id="SSF56112">
    <property type="entry name" value="Protein kinase-like (PK-like)"/>
    <property type="match status" value="1"/>
</dbReference>
<dbReference type="PROSITE" id="PS00678">
    <property type="entry name" value="WD_REPEATS_1"/>
    <property type="match status" value="1"/>
</dbReference>
<dbReference type="Pfam" id="PF00400">
    <property type="entry name" value="WD40"/>
    <property type="match status" value="11"/>
</dbReference>
<dbReference type="InterPro" id="IPR011044">
    <property type="entry name" value="Quino_amine_DH_bsu"/>
</dbReference>
<evidence type="ECO:0000256" key="4">
    <source>
        <dbReference type="ARBA" id="ARBA00022679"/>
    </source>
</evidence>
<keyword evidence="13" id="KW-0812">Transmembrane</keyword>
<evidence type="ECO:0000256" key="5">
    <source>
        <dbReference type="ARBA" id="ARBA00022737"/>
    </source>
</evidence>
<accession>A0A5M6DAV5</accession>
<evidence type="ECO:0000256" key="12">
    <source>
        <dbReference type="SAM" id="MobiDB-lite"/>
    </source>
</evidence>
<evidence type="ECO:0000256" key="13">
    <source>
        <dbReference type="SAM" id="Phobius"/>
    </source>
</evidence>
<dbReference type="PROSITE" id="PS50294">
    <property type="entry name" value="WD_REPEATS_REGION"/>
    <property type="match status" value="3"/>
</dbReference>
<evidence type="ECO:0000256" key="6">
    <source>
        <dbReference type="ARBA" id="ARBA00022741"/>
    </source>
</evidence>
<organism evidence="15 16">
    <name type="scientific">Roseiconus nitratireducens</name>
    <dbReference type="NCBI Taxonomy" id="2605748"/>
    <lineage>
        <taxon>Bacteria</taxon>
        <taxon>Pseudomonadati</taxon>
        <taxon>Planctomycetota</taxon>
        <taxon>Planctomycetia</taxon>
        <taxon>Pirellulales</taxon>
        <taxon>Pirellulaceae</taxon>
        <taxon>Roseiconus</taxon>
    </lineage>
</organism>
<feature type="region of interest" description="Disordered" evidence="12">
    <location>
        <begin position="59"/>
        <end position="101"/>
    </location>
</feature>
<proteinExistence type="predicted"/>
<dbReference type="SUPFAM" id="SSF50998">
    <property type="entry name" value="Quinoprotein alcohol dehydrogenase-like"/>
    <property type="match status" value="1"/>
</dbReference>
<dbReference type="EC" id="2.7.11.1" evidence="1"/>
<dbReference type="SUPFAM" id="SSF50969">
    <property type="entry name" value="YVTN repeat-like/Quinoprotein amine dehydrogenase"/>
    <property type="match status" value="1"/>
</dbReference>
<keyword evidence="4" id="KW-0808">Transferase</keyword>
<dbReference type="RefSeq" id="WP_150077412.1">
    <property type="nucleotide sequence ID" value="NZ_VWOX01000008.1"/>
</dbReference>
<keyword evidence="5" id="KW-0677">Repeat</keyword>
<feature type="repeat" description="WD" evidence="9">
    <location>
        <begin position="807"/>
        <end position="848"/>
    </location>
</feature>
<reference evidence="15 16" key="1">
    <citation type="submission" date="2019-08" db="EMBL/GenBank/DDBJ databases">
        <authorList>
            <person name="Dhanesh K."/>
            <person name="Kumar G."/>
            <person name="Sasikala C."/>
            <person name="Venkata Ramana C."/>
        </authorList>
    </citation>
    <scope>NUCLEOTIDE SEQUENCE [LARGE SCALE GENOMIC DNA]</scope>
    <source>
        <strain evidence="15 16">JC645</strain>
    </source>
</reference>
<dbReference type="InterPro" id="IPR011009">
    <property type="entry name" value="Kinase-like_dom_sf"/>
</dbReference>
<dbReference type="SUPFAM" id="SSF50978">
    <property type="entry name" value="WD40 repeat-like"/>
    <property type="match status" value="1"/>
</dbReference>
<feature type="domain" description="Protein kinase" evidence="14">
    <location>
        <begin position="111"/>
        <end position="372"/>
    </location>
</feature>
<dbReference type="CDD" id="cd14014">
    <property type="entry name" value="STKc_PknB_like"/>
    <property type="match status" value="1"/>
</dbReference>
<evidence type="ECO:0000256" key="10">
    <source>
        <dbReference type="PROSITE-ProRule" id="PRU10141"/>
    </source>
</evidence>
<dbReference type="PROSITE" id="PS00108">
    <property type="entry name" value="PROTEIN_KINASE_ST"/>
    <property type="match status" value="1"/>
</dbReference>
<feature type="repeat" description="WD" evidence="9">
    <location>
        <begin position="772"/>
        <end position="806"/>
    </location>
</feature>
<evidence type="ECO:0000256" key="1">
    <source>
        <dbReference type="ARBA" id="ARBA00012513"/>
    </source>
</evidence>
<dbReference type="Gene3D" id="1.10.510.10">
    <property type="entry name" value="Transferase(Phosphotransferase) domain 1"/>
    <property type="match status" value="1"/>
</dbReference>
<dbReference type="FunFam" id="1.10.510.10:FF:000021">
    <property type="entry name" value="Serine/threonine protein kinase"/>
    <property type="match status" value="1"/>
</dbReference>
<evidence type="ECO:0000256" key="9">
    <source>
        <dbReference type="PROSITE-ProRule" id="PRU00221"/>
    </source>
</evidence>
<evidence type="ECO:0000259" key="14">
    <source>
        <dbReference type="PROSITE" id="PS50011"/>
    </source>
</evidence>
<evidence type="ECO:0000313" key="15">
    <source>
        <dbReference type="EMBL" id="KAA5542265.1"/>
    </source>
</evidence>
<dbReference type="GO" id="GO:0004674">
    <property type="term" value="F:protein serine/threonine kinase activity"/>
    <property type="evidence" value="ECO:0007669"/>
    <property type="project" value="UniProtKB-KW"/>
</dbReference>
<dbReference type="EMBL" id="VWOX01000008">
    <property type="protein sequence ID" value="KAA5542265.1"/>
    <property type="molecule type" value="Genomic_DNA"/>
</dbReference>
<feature type="transmembrane region" description="Helical" evidence="13">
    <location>
        <begin position="399"/>
        <end position="421"/>
    </location>
</feature>
<dbReference type="SMART" id="SM00220">
    <property type="entry name" value="S_TKc"/>
    <property type="match status" value="1"/>
</dbReference>
<dbReference type="PROSITE" id="PS50082">
    <property type="entry name" value="WD_REPEATS_2"/>
    <property type="match status" value="4"/>
</dbReference>
<dbReference type="PROSITE" id="PS50011">
    <property type="entry name" value="PROTEIN_KINASE_DOM"/>
    <property type="match status" value="1"/>
</dbReference>
<dbReference type="InterPro" id="IPR000719">
    <property type="entry name" value="Prot_kinase_dom"/>
</dbReference>
<keyword evidence="13" id="KW-0472">Membrane</keyword>
<keyword evidence="8 10" id="KW-0067">ATP-binding</keyword>
<dbReference type="Gene3D" id="1.25.40.10">
    <property type="entry name" value="Tetratricopeptide repeat domain"/>
    <property type="match status" value="1"/>
</dbReference>
<dbReference type="InterPro" id="IPR036322">
    <property type="entry name" value="WD40_repeat_dom_sf"/>
</dbReference>
<dbReference type="PANTHER" id="PTHR44019:SF8">
    <property type="entry name" value="POC1 CENTRIOLAR PROTEIN HOMOLOG"/>
    <property type="match status" value="1"/>
</dbReference>
<dbReference type="InterPro" id="IPR019775">
    <property type="entry name" value="WD40_repeat_CS"/>
</dbReference>
<dbReference type="InterPro" id="IPR001680">
    <property type="entry name" value="WD40_rpt"/>
</dbReference>
<dbReference type="InterPro" id="IPR015943">
    <property type="entry name" value="WD40/YVTN_repeat-like_dom_sf"/>
</dbReference>
<feature type="repeat" description="WD" evidence="9">
    <location>
        <begin position="642"/>
        <end position="683"/>
    </location>
</feature>
<dbReference type="Proteomes" id="UP000324479">
    <property type="component" value="Unassembled WGS sequence"/>
</dbReference>
<dbReference type="PROSITE" id="PS00107">
    <property type="entry name" value="PROTEIN_KINASE_ATP"/>
    <property type="match status" value="1"/>
</dbReference>
<keyword evidence="6 10" id="KW-0547">Nucleotide-binding</keyword>
<evidence type="ECO:0000256" key="3">
    <source>
        <dbReference type="ARBA" id="ARBA00022574"/>
    </source>
</evidence>
<keyword evidence="3 9" id="KW-0853">WD repeat</keyword>
<feature type="binding site" evidence="10">
    <location>
        <position position="140"/>
    </location>
    <ligand>
        <name>ATP</name>
        <dbReference type="ChEBI" id="CHEBI:30616"/>
    </ligand>
</feature>
<evidence type="ECO:0000256" key="7">
    <source>
        <dbReference type="ARBA" id="ARBA00022777"/>
    </source>
</evidence>
<keyword evidence="16" id="KW-1185">Reference proteome</keyword>
<feature type="coiled-coil region" evidence="11">
    <location>
        <begin position="453"/>
        <end position="485"/>
    </location>
</feature>
<dbReference type="InterPro" id="IPR017441">
    <property type="entry name" value="Protein_kinase_ATP_BS"/>
</dbReference>
<evidence type="ECO:0000256" key="8">
    <source>
        <dbReference type="ARBA" id="ARBA00022840"/>
    </source>
</evidence>
<dbReference type="InterPro" id="IPR011990">
    <property type="entry name" value="TPR-like_helical_dom_sf"/>
</dbReference>
<dbReference type="GO" id="GO:0005524">
    <property type="term" value="F:ATP binding"/>
    <property type="evidence" value="ECO:0007669"/>
    <property type="project" value="UniProtKB-UniRule"/>
</dbReference>
<dbReference type="Gene3D" id="3.30.200.20">
    <property type="entry name" value="Phosphorylase Kinase, domain 1"/>
    <property type="match status" value="1"/>
</dbReference>
<gene>
    <name evidence="15" type="ORF">FYK55_15815</name>
</gene>
<protein>
    <recommendedName>
        <fullName evidence="1">non-specific serine/threonine protein kinase</fullName>
        <ecNumber evidence="1">2.7.11.1</ecNumber>
    </recommendedName>
</protein>
<evidence type="ECO:0000313" key="16">
    <source>
        <dbReference type="Proteomes" id="UP000324479"/>
    </source>
</evidence>
<dbReference type="InterPro" id="IPR011047">
    <property type="entry name" value="Quinoprotein_ADH-like_sf"/>
</dbReference>
<dbReference type="SMART" id="SM00320">
    <property type="entry name" value="WD40"/>
    <property type="match status" value="13"/>
</dbReference>
<dbReference type="Pfam" id="PF00069">
    <property type="entry name" value="Pkinase"/>
    <property type="match status" value="1"/>
</dbReference>